<dbReference type="InterPro" id="IPR014807">
    <property type="entry name" value="Coa1"/>
</dbReference>
<dbReference type="EMBL" id="KV417500">
    <property type="protein sequence ID" value="KZP29056.1"/>
    <property type="molecule type" value="Genomic_DNA"/>
</dbReference>
<dbReference type="PANTHER" id="PTHR28523:SF1">
    <property type="entry name" value="CYTOCHROME C OXIDASE ASSEMBLY FACTOR 1"/>
    <property type="match status" value="1"/>
</dbReference>
<evidence type="ECO:0000313" key="1">
    <source>
        <dbReference type="EMBL" id="KZP29056.1"/>
    </source>
</evidence>
<reference evidence="1 2" key="1">
    <citation type="journal article" date="2016" name="Mol. Biol. Evol.">
        <title>Comparative Genomics of Early-Diverging Mushroom-Forming Fungi Provides Insights into the Origins of Lignocellulose Decay Capabilities.</title>
        <authorList>
            <person name="Nagy L.G."/>
            <person name="Riley R."/>
            <person name="Tritt A."/>
            <person name="Adam C."/>
            <person name="Daum C."/>
            <person name="Floudas D."/>
            <person name="Sun H."/>
            <person name="Yadav J.S."/>
            <person name="Pangilinan J."/>
            <person name="Larsson K.H."/>
            <person name="Matsuura K."/>
            <person name="Barry K."/>
            <person name="Labutti K."/>
            <person name="Kuo R."/>
            <person name="Ohm R.A."/>
            <person name="Bhattacharya S.S."/>
            <person name="Shirouzu T."/>
            <person name="Yoshinaga Y."/>
            <person name="Martin F.M."/>
            <person name="Grigoriev I.V."/>
            <person name="Hibbett D.S."/>
        </authorList>
    </citation>
    <scope>NUCLEOTIDE SEQUENCE [LARGE SCALE GENOMIC DNA]</scope>
    <source>
        <strain evidence="1 2">CBS 109695</strain>
    </source>
</reference>
<dbReference type="GO" id="GO:0033617">
    <property type="term" value="P:mitochondrial respiratory chain complex IV assembly"/>
    <property type="evidence" value="ECO:0007669"/>
    <property type="project" value="InterPro"/>
</dbReference>
<dbReference type="Proteomes" id="UP000076532">
    <property type="component" value="Unassembled WGS sequence"/>
</dbReference>
<keyword evidence="2" id="KW-1185">Reference proteome</keyword>
<gene>
    <name evidence="1" type="ORF">FIBSPDRAFT_778894</name>
</gene>
<organism evidence="1 2">
    <name type="scientific">Athelia psychrophila</name>
    <dbReference type="NCBI Taxonomy" id="1759441"/>
    <lineage>
        <taxon>Eukaryota</taxon>
        <taxon>Fungi</taxon>
        <taxon>Dikarya</taxon>
        <taxon>Basidiomycota</taxon>
        <taxon>Agaricomycotina</taxon>
        <taxon>Agaricomycetes</taxon>
        <taxon>Agaricomycetidae</taxon>
        <taxon>Atheliales</taxon>
        <taxon>Atheliaceae</taxon>
        <taxon>Athelia</taxon>
    </lineage>
</organism>
<dbReference type="Pfam" id="PF08695">
    <property type="entry name" value="Coa1"/>
    <property type="match status" value="1"/>
</dbReference>
<dbReference type="GO" id="GO:0005743">
    <property type="term" value="C:mitochondrial inner membrane"/>
    <property type="evidence" value="ECO:0007669"/>
    <property type="project" value="TreeGrafter"/>
</dbReference>
<proteinExistence type="predicted"/>
<dbReference type="AlphaFoldDB" id="A0A166S654"/>
<protein>
    <submittedName>
        <fullName evidence="1">Uncharacterized protein</fullName>
    </submittedName>
</protein>
<sequence>MSKQAAAVWRVVTHETTCLQKKIWSIIVAWDRFFLGATNQEKLSSSIVRQIMRMVRDNERLKGMLGEAIRPALEWWFNRDPWIDGTINMLHGNIDLSFRFKGYKVYLQCRSGTLYFISVRKAKGKLSTILRFRVRDDDGTVVNIPPNSTS</sequence>
<dbReference type="PANTHER" id="PTHR28523">
    <property type="entry name" value="CYTOCHROME C OXIDASE ASSEMBLY FACTOR 1"/>
    <property type="match status" value="1"/>
</dbReference>
<dbReference type="OrthoDB" id="2100652at2759"/>
<dbReference type="InterPro" id="IPR042432">
    <property type="entry name" value="Coa1_fungi"/>
</dbReference>
<name>A0A166S654_9AGAM</name>
<accession>A0A166S654</accession>
<evidence type="ECO:0000313" key="2">
    <source>
        <dbReference type="Proteomes" id="UP000076532"/>
    </source>
</evidence>